<dbReference type="SMART" id="SM00448">
    <property type="entry name" value="REC"/>
    <property type="match status" value="1"/>
</dbReference>
<feature type="modified residue" description="4-aspartylphosphate" evidence="5">
    <location>
        <position position="54"/>
    </location>
</feature>
<keyword evidence="9" id="KW-1185">Reference proteome</keyword>
<evidence type="ECO:0000256" key="5">
    <source>
        <dbReference type="PROSITE-ProRule" id="PRU00169"/>
    </source>
</evidence>
<keyword evidence="2" id="KW-0805">Transcription regulation</keyword>
<evidence type="ECO:0000313" key="8">
    <source>
        <dbReference type="EMBL" id="GAA0958030.1"/>
    </source>
</evidence>
<dbReference type="Proteomes" id="UP001500542">
    <property type="component" value="Unassembled WGS sequence"/>
</dbReference>
<dbReference type="PRINTS" id="PR00038">
    <property type="entry name" value="HTHLUXR"/>
</dbReference>
<evidence type="ECO:0000313" key="9">
    <source>
        <dbReference type="Proteomes" id="UP001500542"/>
    </source>
</evidence>
<dbReference type="InterPro" id="IPR058245">
    <property type="entry name" value="NreC/VraR/RcsB-like_REC"/>
</dbReference>
<dbReference type="RefSeq" id="WP_343980398.1">
    <property type="nucleotide sequence ID" value="NZ_BAAAHK010000019.1"/>
</dbReference>
<evidence type="ECO:0000256" key="2">
    <source>
        <dbReference type="ARBA" id="ARBA00023015"/>
    </source>
</evidence>
<dbReference type="CDD" id="cd17535">
    <property type="entry name" value="REC_NarL-like"/>
    <property type="match status" value="1"/>
</dbReference>
<sequence>MIKVVLLDDEELVRSGIRLILQAGGGAEVVAEDTNGAQVVELVAKYQPDVVLTDIQMPKVNGIEVTRLVTALPDPPAVVVLTTFDLDEYVYEALQAGASGFLLKDIAPRALVEAVQTVVTGDAMLSPRITRRLINAYTARAAPGTGPGGAAVGEAAEALDALTPREREVAITVAEGLSNAEIAERLSVSESTVKVHVGHVMAKLAVPNRTKLALLIHEAGLA</sequence>
<dbReference type="PROSITE" id="PS50110">
    <property type="entry name" value="RESPONSE_REGULATORY"/>
    <property type="match status" value="1"/>
</dbReference>
<dbReference type="InterPro" id="IPR011006">
    <property type="entry name" value="CheY-like_superfamily"/>
</dbReference>
<evidence type="ECO:0000259" key="6">
    <source>
        <dbReference type="PROSITE" id="PS50043"/>
    </source>
</evidence>
<organism evidence="8 9">
    <name type="scientific">Kribbella koreensis</name>
    <dbReference type="NCBI Taxonomy" id="57909"/>
    <lineage>
        <taxon>Bacteria</taxon>
        <taxon>Bacillati</taxon>
        <taxon>Actinomycetota</taxon>
        <taxon>Actinomycetes</taxon>
        <taxon>Propionibacteriales</taxon>
        <taxon>Kribbellaceae</taxon>
        <taxon>Kribbella</taxon>
    </lineage>
</organism>
<dbReference type="SMART" id="SM00421">
    <property type="entry name" value="HTH_LUXR"/>
    <property type="match status" value="1"/>
</dbReference>
<dbReference type="CDD" id="cd06170">
    <property type="entry name" value="LuxR_C_like"/>
    <property type="match status" value="1"/>
</dbReference>
<dbReference type="InterPro" id="IPR016032">
    <property type="entry name" value="Sig_transdc_resp-reg_C-effctor"/>
</dbReference>
<name>A0ABN1RJ35_9ACTN</name>
<dbReference type="InterPro" id="IPR001789">
    <property type="entry name" value="Sig_transdc_resp-reg_receiver"/>
</dbReference>
<accession>A0ABN1RJ35</accession>
<gene>
    <name evidence="8" type="ORF">GCM10009554_69670</name>
</gene>
<keyword evidence="4" id="KW-0804">Transcription</keyword>
<evidence type="ECO:0000259" key="7">
    <source>
        <dbReference type="PROSITE" id="PS50110"/>
    </source>
</evidence>
<dbReference type="Pfam" id="PF00072">
    <property type="entry name" value="Response_reg"/>
    <property type="match status" value="1"/>
</dbReference>
<protein>
    <submittedName>
        <fullName evidence="8">Response regulator transcription factor</fullName>
    </submittedName>
</protein>
<keyword evidence="3" id="KW-0238">DNA-binding</keyword>
<dbReference type="PROSITE" id="PS00622">
    <property type="entry name" value="HTH_LUXR_1"/>
    <property type="match status" value="1"/>
</dbReference>
<proteinExistence type="predicted"/>
<evidence type="ECO:0000256" key="4">
    <source>
        <dbReference type="ARBA" id="ARBA00023163"/>
    </source>
</evidence>
<dbReference type="PANTHER" id="PTHR43214:SF24">
    <property type="entry name" value="TRANSCRIPTIONAL REGULATORY PROTEIN NARL-RELATED"/>
    <property type="match status" value="1"/>
</dbReference>
<dbReference type="EMBL" id="BAAAHK010000019">
    <property type="protein sequence ID" value="GAA0958030.1"/>
    <property type="molecule type" value="Genomic_DNA"/>
</dbReference>
<reference evidence="8 9" key="1">
    <citation type="journal article" date="2019" name="Int. J. Syst. Evol. Microbiol.">
        <title>The Global Catalogue of Microorganisms (GCM) 10K type strain sequencing project: providing services to taxonomists for standard genome sequencing and annotation.</title>
        <authorList>
            <consortium name="The Broad Institute Genomics Platform"/>
            <consortium name="The Broad Institute Genome Sequencing Center for Infectious Disease"/>
            <person name="Wu L."/>
            <person name="Ma J."/>
        </authorList>
    </citation>
    <scope>NUCLEOTIDE SEQUENCE [LARGE SCALE GENOMIC DNA]</scope>
    <source>
        <strain evidence="8 9">JCM 10977</strain>
    </source>
</reference>
<comment type="caution">
    <text evidence="8">The sequence shown here is derived from an EMBL/GenBank/DDBJ whole genome shotgun (WGS) entry which is preliminary data.</text>
</comment>
<dbReference type="Pfam" id="PF00196">
    <property type="entry name" value="GerE"/>
    <property type="match status" value="1"/>
</dbReference>
<dbReference type="SUPFAM" id="SSF52172">
    <property type="entry name" value="CheY-like"/>
    <property type="match status" value="1"/>
</dbReference>
<dbReference type="Gene3D" id="3.40.50.2300">
    <property type="match status" value="1"/>
</dbReference>
<keyword evidence="1 5" id="KW-0597">Phosphoprotein</keyword>
<dbReference type="InterPro" id="IPR000792">
    <property type="entry name" value="Tscrpt_reg_LuxR_C"/>
</dbReference>
<dbReference type="PANTHER" id="PTHR43214">
    <property type="entry name" value="TWO-COMPONENT RESPONSE REGULATOR"/>
    <property type="match status" value="1"/>
</dbReference>
<dbReference type="InterPro" id="IPR039420">
    <property type="entry name" value="WalR-like"/>
</dbReference>
<feature type="domain" description="Response regulatory" evidence="7">
    <location>
        <begin position="3"/>
        <end position="119"/>
    </location>
</feature>
<evidence type="ECO:0000256" key="3">
    <source>
        <dbReference type="ARBA" id="ARBA00023125"/>
    </source>
</evidence>
<feature type="domain" description="HTH luxR-type" evidence="6">
    <location>
        <begin position="155"/>
        <end position="220"/>
    </location>
</feature>
<dbReference type="SUPFAM" id="SSF46894">
    <property type="entry name" value="C-terminal effector domain of the bipartite response regulators"/>
    <property type="match status" value="1"/>
</dbReference>
<evidence type="ECO:0000256" key="1">
    <source>
        <dbReference type="ARBA" id="ARBA00022553"/>
    </source>
</evidence>
<dbReference type="PROSITE" id="PS50043">
    <property type="entry name" value="HTH_LUXR_2"/>
    <property type="match status" value="1"/>
</dbReference>